<dbReference type="PROSITE" id="PS51375">
    <property type="entry name" value="PPR"/>
    <property type="match status" value="7"/>
</dbReference>
<name>A0A6J5U0Z6_PRUAR</name>
<dbReference type="Gene3D" id="1.25.40.10">
    <property type="entry name" value="Tetratricopeptide repeat domain"/>
    <property type="match status" value="5"/>
</dbReference>
<dbReference type="Pfam" id="PF01535">
    <property type="entry name" value="PPR"/>
    <property type="match status" value="2"/>
</dbReference>
<feature type="repeat" description="PPR" evidence="3">
    <location>
        <begin position="360"/>
        <end position="394"/>
    </location>
</feature>
<proteinExistence type="inferred from homology"/>
<dbReference type="AlphaFoldDB" id="A0A6J5U0Z6"/>
<dbReference type="PANTHER" id="PTHR47941">
    <property type="entry name" value="PENTATRICOPEPTIDE REPEAT-CONTAINING PROTEIN 3, MITOCHONDRIAL"/>
    <property type="match status" value="1"/>
</dbReference>
<feature type="repeat" description="PPR" evidence="3">
    <location>
        <begin position="429"/>
        <end position="463"/>
    </location>
</feature>
<dbReference type="InterPro" id="IPR011990">
    <property type="entry name" value="TPR-like_helical_dom_sf"/>
</dbReference>
<dbReference type="EMBL" id="CAEKDK010000002">
    <property type="protein sequence ID" value="CAB4269287.1"/>
    <property type="molecule type" value="Genomic_DNA"/>
</dbReference>
<dbReference type="InterPro" id="IPR002885">
    <property type="entry name" value="PPR_rpt"/>
</dbReference>
<protein>
    <recommendedName>
        <fullName evidence="6">Pentacotripeptide-repeat region of PRORP domain-containing protein</fullName>
    </recommendedName>
</protein>
<organism evidence="4 5">
    <name type="scientific">Prunus armeniaca</name>
    <name type="common">Apricot</name>
    <name type="synonym">Armeniaca vulgaris</name>
    <dbReference type="NCBI Taxonomy" id="36596"/>
    <lineage>
        <taxon>Eukaryota</taxon>
        <taxon>Viridiplantae</taxon>
        <taxon>Streptophyta</taxon>
        <taxon>Embryophyta</taxon>
        <taxon>Tracheophyta</taxon>
        <taxon>Spermatophyta</taxon>
        <taxon>Magnoliopsida</taxon>
        <taxon>eudicotyledons</taxon>
        <taxon>Gunneridae</taxon>
        <taxon>Pentapetalae</taxon>
        <taxon>rosids</taxon>
        <taxon>fabids</taxon>
        <taxon>Rosales</taxon>
        <taxon>Rosaceae</taxon>
        <taxon>Amygdaloideae</taxon>
        <taxon>Amygdaleae</taxon>
        <taxon>Prunus</taxon>
    </lineage>
</organism>
<evidence type="ECO:0008006" key="6">
    <source>
        <dbReference type="Google" id="ProtNLM"/>
    </source>
</evidence>
<gene>
    <name evidence="4" type="ORF">CURHAP_LOCUS14745</name>
</gene>
<accession>A0A6J5U0Z6</accession>
<feature type="repeat" description="PPR" evidence="3">
    <location>
        <begin position="255"/>
        <end position="289"/>
    </location>
</feature>
<feature type="repeat" description="PPR" evidence="3">
    <location>
        <begin position="325"/>
        <end position="359"/>
    </location>
</feature>
<dbReference type="NCBIfam" id="TIGR00756">
    <property type="entry name" value="PPR"/>
    <property type="match status" value="7"/>
</dbReference>
<feature type="repeat" description="PPR" evidence="3">
    <location>
        <begin position="290"/>
        <end position="324"/>
    </location>
</feature>
<evidence type="ECO:0000313" key="4">
    <source>
        <dbReference type="EMBL" id="CAB4269287.1"/>
    </source>
</evidence>
<sequence>MISPVHRRLGGHLPMPVFNSSTMLMLRLKISAKVCPLLHSVTTVSFSTSASASPSISTVDLLDSYTVTPPIQPWPRRLHPKRLISLITREPNLDLALQIFHHASKFHPGFSHNYHTYHAILNRLSRSRAFHPKIDPLLSDLSNSGIKCSEDLFITLIRNFGVLGRPKLSFKTFLDIPKFGAQRSAKSLNALLNALVQNHEYGLVHSVFKNCGQRFGVRPNVFTCNILIKALCQKGDVETALKVLDEMPAMGFVPDVVTYTTVLGGYVLRGDMVGAKRVFGEVLDRGWHPDATTYTILMDGFVKQGKLVDAVKVMDEMEENKVGPNEVTYGVMIEAYCKAKKSGEAVNLLNDMLEKRYIPSSALCCKVIDILCHEGKAEDGCELWKRLLKNNCTPDNAISSTVIYWLCKEGKVWEAKKLFNQFKTDLIPSVMTYNMLIAGLCEVGELCEAGRLWDDMVEKGCAPNAFTYNMLIKGFCKIGKAEEGIRILEEMLDKGCLPNKSTYGMLIEGLCDLGKEAEVTKVISLAMSNGDIESASWDLLLTKFVGDLDTGGAVMDKILVENVN</sequence>
<reference evidence="4 5" key="1">
    <citation type="submission" date="2020-05" db="EMBL/GenBank/DDBJ databases">
        <authorList>
            <person name="Campoy J."/>
            <person name="Schneeberger K."/>
            <person name="Spophaly S."/>
        </authorList>
    </citation>
    <scope>NUCLEOTIDE SEQUENCE [LARGE SCALE GENOMIC DNA]</scope>
    <source>
        <strain evidence="4">PruArmRojPasFocal</strain>
    </source>
</reference>
<evidence type="ECO:0000313" key="5">
    <source>
        <dbReference type="Proteomes" id="UP000507222"/>
    </source>
</evidence>
<dbReference type="Proteomes" id="UP000507222">
    <property type="component" value="Unassembled WGS sequence"/>
</dbReference>
<evidence type="ECO:0000256" key="1">
    <source>
        <dbReference type="ARBA" id="ARBA00007626"/>
    </source>
</evidence>
<comment type="similarity">
    <text evidence="1">Belongs to the PPR family. P subfamily.</text>
</comment>
<dbReference type="Pfam" id="PF13041">
    <property type="entry name" value="PPR_2"/>
    <property type="match status" value="3"/>
</dbReference>
<evidence type="ECO:0000256" key="3">
    <source>
        <dbReference type="PROSITE-ProRule" id="PRU00708"/>
    </source>
</evidence>
<feature type="repeat" description="PPR" evidence="3">
    <location>
        <begin position="220"/>
        <end position="254"/>
    </location>
</feature>
<feature type="repeat" description="PPR" evidence="3">
    <location>
        <begin position="464"/>
        <end position="498"/>
    </location>
</feature>
<evidence type="ECO:0000256" key="2">
    <source>
        <dbReference type="ARBA" id="ARBA00022737"/>
    </source>
</evidence>
<keyword evidence="2" id="KW-0677">Repeat</keyword>